<dbReference type="Gene3D" id="3.20.20.70">
    <property type="entry name" value="Aldolase class I"/>
    <property type="match status" value="1"/>
</dbReference>
<dbReference type="InterPro" id="IPR046450">
    <property type="entry name" value="PA_dom_sf"/>
</dbReference>
<dbReference type="PANTHER" id="PTHR22702:SF1">
    <property type="entry name" value="PROTEASE-ASSOCIATED DOMAIN-CONTAINING PROTEIN 1"/>
    <property type="match status" value="1"/>
</dbReference>
<protein>
    <recommendedName>
        <fullName evidence="3">PA domain-containing protein</fullName>
    </recommendedName>
</protein>
<dbReference type="OrthoDB" id="10045365at2759"/>
<feature type="domain" description="PA" evidence="3">
    <location>
        <begin position="259"/>
        <end position="328"/>
    </location>
</feature>
<dbReference type="InterPro" id="IPR003137">
    <property type="entry name" value="PA_domain"/>
</dbReference>
<evidence type="ECO:0000256" key="2">
    <source>
        <dbReference type="ARBA" id="ARBA00023180"/>
    </source>
</evidence>
<dbReference type="InterPro" id="IPR013785">
    <property type="entry name" value="Aldolase_TIM"/>
</dbReference>
<dbReference type="SUPFAM" id="SSF51395">
    <property type="entry name" value="FMN-linked oxidoreductases"/>
    <property type="match status" value="1"/>
</dbReference>
<keyword evidence="2" id="KW-0325">Glycoprotein</keyword>
<evidence type="ECO:0000256" key="1">
    <source>
        <dbReference type="ARBA" id="ARBA00022729"/>
    </source>
</evidence>
<dbReference type="AlphaFoldDB" id="A0A0V0R6I7"/>
<gene>
    <name evidence="4" type="ORF">PPERSA_08516</name>
</gene>
<dbReference type="SUPFAM" id="SSF52025">
    <property type="entry name" value="PA domain"/>
    <property type="match status" value="1"/>
</dbReference>
<dbReference type="Proteomes" id="UP000054937">
    <property type="component" value="Unassembled WGS sequence"/>
</dbReference>
<dbReference type="PANTHER" id="PTHR22702">
    <property type="entry name" value="PROTEASE-ASSOCIATED DOMAIN-CONTAINING PROTEIN"/>
    <property type="match status" value="1"/>
</dbReference>
<name>A0A0V0R6I7_PSEPJ</name>
<evidence type="ECO:0000313" key="5">
    <source>
        <dbReference type="Proteomes" id="UP000054937"/>
    </source>
</evidence>
<keyword evidence="5" id="KW-1185">Reference proteome</keyword>
<accession>A0A0V0R6I7</accession>
<proteinExistence type="predicted"/>
<sequence length="593" mass="68457">MLFISPPFGNYLTFLPYALPIKGSFTLNPRQGLLQQIIKTLRYSKKHKGWVNKIGLRNKGIDYALKNYKQNQIISIAILEENEVEIFNQKIPKNINIEINASCPNAAVKVPKNIQIFLNSERKWCIVKLSPLVTDQMIDQLYNLGFRQFNCCNTILTENGGLSGTSLIPYVQQKVKYIKEKYPDAFIIAGGGIRDIDTLKQYKNIGATYFSISTLFNGNQAEFGYLENLYQSSSFMGEISLPENSYTQEQLQYGCQPYTVNTPIVLIKRGECKFAVKANQATLAGAKFMIITNDRDEDITQLSLVDRSSNNHFNLGIIMVNLQDGEKLRQLVENAHKKNDQHIKLSIYLDKIEQSQIIQLDFWFDSLTPYTYDFFQALNQLYSDMKFVGDNPDQKINFNLHSYVQRDVTVRDGYDKNNCLDNGEYCAIDPDQSGPLTGKDTIEYDIKFHCLKNYLQTQQFLEIALEFRFQCLGDSYEISSYNDNRYKIQQYEHRQILQQQVQDIVSFRVKHWPSLYVNRQLIHGDIGVYDKIYGLLCSVFIKDENYPQICNFQDMEIFEPLIKYQSNSFITITQSVDNYMALGNGPSSIEISH</sequence>
<evidence type="ECO:0000313" key="4">
    <source>
        <dbReference type="EMBL" id="KRX10113.1"/>
    </source>
</evidence>
<evidence type="ECO:0000259" key="3">
    <source>
        <dbReference type="Pfam" id="PF02225"/>
    </source>
</evidence>
<keyword evidence="1" id="KW-0732">Signal</keyword>
<organism evidence="4 5">
    <name type="scientific">Pseudocohnilembus persalinus</name>
    <name type="common">Ciliate</name>
    <dbReference type="NCBI Taxonomy" id="266149"/>
    <lineage>
        <taxon>Eukaryota</taxon>
        <taxon>Sar</taxon>
        <taxon>Alveolata</taxon>
        <taxon>Ciliophora</taxon>
        <taxon>Intramacronucleata</taxon>
        <taxon>Oligohymenophorea</taxon>
        <taxon>Scuticociliatia</taxon>
        <taxon>Philasterida</taxon>
        <taxon>Pseudocohnilembidae</taxon>
        <taxon>Pseudocohnilembus</taxon>
    </lineage>
</organism>
<reference evidence="4 5" key="1">
    <citation type="journal article" date="2015" name="Sci. Rep.">
        <title>Genome of the facultative scuticociliatosis pathogen Pseudocohnilembus persalinus provides insight into its virulence through horizontal gene transfer.</title>
        <authorList>
            <person name="Xiong J."/>
            <person name="Wang G."/>
            <person name="Cheng J."/>
            <person name="Tian M."/>
            <person name="Pan X."/>
            <person name="Warren A."/>
            <person name="Jiang C."/>
            <person name="Yuan D."/>
            <person name="Miao W."/>
        </authorList>
    </citation>
    <scope>NUCLEOTIDE SEQUENCE [LARGE SCALE GENOMIC DNA]</scope>
    <source>
        <strain evidence="4">36N120E</strain>
    </source>
</reference>
<dbReference type="EMBL" id="LDAU01000040">
    <property type="protein sequence ID" value="KRX10113.1"/>
    <property type="molecule type" value="Genomic_DNA"/>
</dbReference>
<comment type="caution">
    <text evidence="4">The sequence shown here is derived from an EMBL/GenBank/DDBJ whole genome shotgun (WGS) entry which is preliminary data.</text>
</comment>
<dbReference type="InParanoid" id="A0A0V0R6I7"/>
<dbReference type="Pfam" id="PF02225">
    <property type="entry name" value="PA"/>
    <property type="match status" value="1"/>
</dbReference>
<dbReference type="Gene3D" id="3.50.30.30">
    <property type="match status" value="1"/>
</dbReference>